<name>A0A814AUQ2_9BILA</name>
<dbReference type="EMBL" id="CAJNOK010025308">
    <property type="protein sequence ID" value="CAF1388402.1"/>
    <property type="molecule type" value="Genomic_DNA"/>
</dbReference>
<evidence type="ECO:0000313" key="2">
    <source>
        <dbReference type="EMBL" id="CAF0917024.1"/>
    </source>
</evidence>
<dbReference type="EMBL" id="CAJNOQ010001759">
    <property type="protein sequence ID" value="CAF0917024.1"/>
    <property type="molecule type" value="Genomic_DNA"/>
</dbReference>
<dbReference type="Proteomes" id="UP000682733">
    <property type="component" value="Unassembled WGS sequence"/>
</dbReference>
<evidence type="ECO:0000313" key="6">
    <source>
        <dbReference type="Proteomes" id="UP000663829"/>
    </source>
</evidence>
<dbReference type="Proteomes" id="UP000677228">
    <property type="component" value="Unassembled WGS sequence"/>
</dbReference>
<sequence length="158" mass="18438">MLYKHRTIIGVIILLFIQSSKGNRRKDIMGSLLRRHERGLTDEQPVNNAHTLNPQVDLKLKNLKLNGKQLNAFDTEKMIFLVTRAAAHNIKFKQLIPRVSPEELSHMKREPNNEIIKIDKQAWIDKFRQNADLVKKFDDALKTLPLQKEINREFGYSP</sequence>
<feature type="chain" id="PRO_5036223849" evidence="1">
    <location>
        <begin position="23"/>
        <end position="158"/>
    </location>
</feature>
<comment type="caution">
    <text evidence="2">The sequence shown here is derived from an EMBL/GenBank/DDBJ whole genome shotgun (WGS) entry which is preliminary data.</text>
</comment>
<dbReference type="EMBL" id="CAJOBA010047006">
    <property type="protein sequence ID" value="CAF4196212.1"/>
    <property type="molecule type" value="Genomic_DNA"/>
</dbReference>
<reference evidence="2" key="1">
    <citation type="submission" date="2021-02" db="EMBL/GenBank/DDBJ databases">
        <authorList>
            <person name="Nowell W R."/>
        </authorList>
    </citation>
    <scope>NUCLEOTIDE SEQUENCE</scope>
</reference>
<proteinExistence type="predicted"/>
<dbReference type="EMBL" id="CAJOBC010001759">
    <property type="protein sequence ID" value="CAF3697025.1"/>
    <property type="molecule type" value="Genomic_DNA"/>
</dbReference>
<dbReference type="Proteomes" id="UP000681722">
    <property type="component" value="Unassembled WGS sequence"/>
</dbReference>
<protein>
    <submittedName>
        <fullName evidence="2">Uncharacterized protein</fullName>
    </submittedName>
</protein>
<dbReference type="Proteomes" id="UP000663829">
    <property type="component" value="Unassembled WGS sequence"/>
</dbReference>
<organism evidence="2 6">
    <name type="scientific">Didymodactylos carnosus</name>
    <dbReference type="NCBI Taxonomy" id="1234261"/>
    <lineage>
        <taxon>Eukaryota</taxon>
        <taxon>Metazoa</taxon>
        <taxon>Spiralia</taxon>
        <taxon>Gnathifera</taxon>
        <taxon>Rotifera</taxon>
        <taxon>Eurotatoria</taxon>
        <taxon>Bdelloidea</taxon>
        <taxon>Philodinida</taxon>
        <taxon>Philodinidae</taxon>
        <taxon>Didymodactylos</taxon>
    </lineage>
</organism>
<evidence type="ECO:0000256" key="1">
    <source>
        <dbReference type="SAM" id="SignalP"/>
    </source>
</evidence>
<dbReference type="AlphaFoldDB" id="A0A814AUQ2"/>
<keyword evidence="1" id="KW-0732">Signal</keyword>
<evidence type="ECO:0000313" key="4">
    <source>
        <dbReference type="EMBL" id="CAF3697025.1"/>
    </source>
</evidence>
<keyword evidence="6" id="KW-1185">Reference proteome</keyword>
<evidence type="ECO:0000313" key="3">
    <source>
        <dbReference type="EMBL" id="CAF1388402.1"/>
    </source>
</evidence>
<evidence type="ECO:0000313" key="5">
    <source>
        <dbReference type="EMBL" id="CAF4196212.1"/>
    </source>
</evidence>
<accession>A0A814AUQ2</accession>
<gene>
    <name evidence="2" type="ORF">GPM918_LOCUS9449</name>
    <name evidence="3" type="ORF">OVA965_LOCUS32452</name>
    <name evidence="4" type="ORF">SRO942_LOCUS9450</name>
    <name evidence="5" type="ORF">TMI583_LOCUS33308</name>
</gene>
<feature type="signal peptide" evidence="1">
    <location>
        <begin position="1"/>
        <end position="22"/>
    </location>
</feature>